<organism evidence="1 2">
    <name type="scientific">Cellvibrio zantedeschiae</name>
    <dbReference type="NCBI Taxonomy" id="1237077"/>
    <lineage>
        <taxon>Bacteria</taxon>
        <taxon>Pseudomonadati</taxon>
        <taxon>Pseudomonadota</taxon>
        <taxon>Gammaproteobacteria</taxon>
        <taxon>Cellvibrionales</taxon>
        <taxon>Cellvibrionaceae</taxon>
        <taxon>Cellvibrio</taxon>
    </lineage>
</organism>
<proteinExistence type="predicted"/>
<name>A0ABQ3BES9_9GAMM</name>
<dbReference type="Proteomes" id="UP000619761">
    <property type="component" value="Unassembled WGS sequence"/>
</dbReference>
<evidence type="ECO:0000313" key="1">
    <source>
        <dbReference type="EMBL" id="GGY88007.1"/>
    </source>
</evidence>
<dbReference type="EMBL" id="BMYZ01000005">
    <property type="protein sequence ID" value="GGY88007.1"/>
    <property type="molecule type" value="Genomic_DNA"/>
</dbReference>
<keyword evidence="2" id="KW-1185">Reference proteome</keyword>
<gene>
    <name evidence="1" type="ORF">GCM10011613_36300</name>
</gene>
<evidence type="ECO:0000313" key="2">
    <source>
        <dbReference type="Proteomes" id="UP000619761"/>
    </source>
</evidence>
<accession>A0ABQ3BES9</accession>
<comment type="caution">
    <text evidence="1">The sequence shown here is derived from an EMBL/GenBank/DDBJ whole genome shotgun (WGS) entry which is preliminary data.</text>
</comment>
<dbReference type="RefSeq" id="WP_189421280.1">
    <property type="nucleotide sequence ID" value="NZ_BMYZ01000005.1"/>
</dbReference>
<reference evidence="2" key="1">
    <citation type="journal article" date="2019" name="Int. J. Syst. Evol. Microbiol.">
        <title>The Global Catalogue of Microorganisms (GCM) 10K type strain sequencing project: providing services to taxonomists for standard genome sequencing and annotation.</title>
        <authorList>
            <consortium name="The Broad Institute Genomics Platform"/>
            <consortium name="The Broad Institute Genome Sequencing Center for Infectious Disease"/>
            <person name="Wu L."/>
            <person name="Ma J."/>
        </authorList>
    </citation>
    <scope>NUCLEOTIDE SEQUENCE [LARGE SCALE GENOMIC DNA]</scope>
    <source>
        <strain evidence="2">KCTC 32239</strain>
    </source>
</reference>
<sequence>MIKHLIIALGCIAIFVISLYVNADEEPMSKANISKVEYSQIENIACMKPHKIKAEIITASRYENGNPNQQKYAYVKCKPHSVFKYPEVNCSLTDKQCKFHDALIFYEANCSLHEKYWECKKANLLTSVNLLGKTIELHILDITPELAYQTLTRISTYGSYRGVPMEDLMGYNCNISQPKAETIELSCRYKITVSTLCPQSEPAKCPRIVLVTEQPIL</sequence>
<protein>
    <submittedName>
        <fullName evidence="1">Uncharacterized protein</fullName>
    </submittedName>
</protein>